<gene>
    <name evidence="6" type="ORF">LITE_LOCUS47201</name>
</gene>
<dbReference type="AlphaFoldDB" id="A0AAV0R9W1"/>
<evidence type="ECO:0000256" key="3">
    <source>
        <dbReference type="ARBA" id="ARBA00023180"/>
    </source>
</evidence>
<dbReference type="CDD" id="cd01098">
    <property type="entry name" value="PAN_AP_plant"/>
    <property type="match status" value="1"/>
</dbReference>
<dbReference type="SUPFAM" id="SSF51110">
    <property type="entry name" value="alpha-D-mannose-specific plant lectins"/>
    <property type="match status" value="1"/>
</dbReference>
<dbReference type="PROSITE" id="PS50927">
    <property type="entry name" value="BULB_LECTIN"/>
    <property type="match status" value="1"/>
</dbReference>
<comment type="caution">
    <text evidence="6">The sequence shown here is derived from an EMBL/GenBank/DDBJ whole genome shotgun (WGS) entry which is preliminary data.</text>
</comment>
<dbReference type="PIRSF" id="PIRSF002686">
    <property type="entry name" value="SLG"/>
    <property type="match status" value="1"/>
</dbReference>
<dbReference type="Pfam" id="PF01453">
    <property type="entry name" value="B_lectin"/>
    <property type="match status" value="1"/>
</dbReference>
<proteinExistence type="predicted"/>
<organism evidence="6 7">
    <name type="scientific">Linum tenue</name>
    <dbReference type="NCBI Taxonomy" id="586396"/>
    <lineage>
        <taxon>Eukaryota</taxon>
        <taxon>Viridiplantae</taxon>
        <taxon>Streptophyta</taxon>
        <taxon>Embryophyta</taxon>
        <taxon>Tracheophyta</taxon>
        <taxon>Spermatophyta</taxon>
        <taxon>Magnoliopsida</taxon>
        <taxon>eudicotyledons</taxon>
        <taxon>Gunneridae</taxon>
        <taxon>Pentapetalae</taxon>
        <taxon>rosids</taxon>
        <taxon>fabids</taxon>
        <taxon>Malpighiales</taxon>
        <taxon>Linaceae</taxon>
        <taxon>Linum</taxon>
    </lineage>
</organism>
<dbReference type="Gene3D" id="2.90.10.10">
    <property type="entry name" value="Bulb-type lectin domain"/>
    <property type="match status" value="1"/>
</dbReference>
<keyword evidence="7" id="KW-1185">Reference proteome</keyword>
<keyword evidence="3" id="KW-0325">Glycoprotein</keyword>
<evidence type="ECO:0000259" key="5">
    <source>
        <dbReference type="PROSITE" id="PS50927"/>
    </source>
</evidence>
<dbReference type="CDD" id="cd00028">
    <property type="entry name" value="B_lectin"/>
    <property type="match status" value="1"/>
</dbReference>
<protein>
    <recommendedName>
        <fullName evidence="5">Bulb-type lectin domain-containing protein</fullName>
    </recommendedName>
</protein>
<dbReference type="PANTHER" id="PTHR47976">
    <property type="entry name" value="G-TYPE LECTIN S-RECEPTOR-LIKE SERINE/THREONINE-PROTEIN KINASE SD2-5"/>
    <property type="match status" value="1"/>
</dbReference>
<feature type="domain" description="Bulb-type lectin" evidence="5">
    <location>
        <begin position="32"/>
        <end position="163"/>
    </location>
</feature>
<name>A0AAV0R9W1_9ROSI</name>
<reference evidence="6" key="1">
    <citation type="submission" date="2022-08" db="EMBL/GenBank/DDBJ databases">
        <authorList>
            <person name="Gutierrez-Valencia J."/>
        </authorList>
    </citation>
    <scope>NUCLEOTIDE SEQUENCE</scope>
</reference>
<keyword evidence="1 4" id="KW-0732">Signal</keyword>
<dbReference type="InterPro" id="IPR035446">
    <property type="entry name" value="SLSG/EP1"/>
</dbReference>
<feature type="signal peptide" evidence="4">
    <location>
        <begin position="1"/>
        <end position="27"/>
    </location>
</feature>
<accession>A0AAV0R9W1</accession>
<evidence type="ECO:0000256" key="1">
    <source>
        <dbReference type="ARBA" id="ARBA00022729"/>
    </source>
</evidence>
<dbReference type="EMBL" id="CAMGYJ010000010">
    <property type="protein sequence ID" value="CAI0554440.1"/>
    <property type="molecule type" value="Genomic_DNA"/>
</dbReference>
<feature type="chain" id="PRO_5043942424" description="Bulb-type lectin domain-containing protein" evidence="4">
    <location>
        <begin position="28"/>
        <end position="439"/>
    </location>
</feature>
<dbReference type="Proteomes" id="UP001154282">
    <property type="component" value="Unassembled WGS sequence"/>
</dbReference>
<evidence type="ECO:0000256" key="4">
    <source>
        <dbReference type="SAM" id="SignalP"/>
    </source>
</evidence>
<evidence type="ECO:0000256" key="2">
    <source>
        <dbReference type="ARBA" id="ARBA00023157"/>
    </source>
</evidence>
<sequence length="439" mass="48905">MAPPPLLFLLSSFFFITIPLFPSLSQATVPAAAQFSYTNAGEFGPYIVEYDASYRILPIARTPFQLFFYNTTPTAFTLAVRMGMQRSEATRRFVWEANRGNPVGENATFSFGSDGNLVLAHQNGTVAWESGTKRNAVVRFEMLQTGNMVLYDAVGRVVWQSFDYVTDTLLVGQSLRVGSKLVSRVSEGANENGPYSLVLEPSRIALYYTTENTPKPYPYFTFFDLSRSQGTLEKITMNPTLGFDYEVKNGYNGTGGGFKNPRYNSTLSYLRLGIDGNLRIFTYLITFEESGYEVHYWENTVTFFSEDDWWAVETKCQLPGRCGEFGVCRNSQCVGCPSASGGLLGWSEDCRAPELGACGGKKGGFRYVEMAGIDHFTAKYSRGDGPVTKESCAGKCGKDCKCKGYFYHTVSRRCWIAYELGTMIRVDNSTHLAYIKAPL</sequence>
<dbReference type="SMART" id="SM00108">
    <property type="entry name" value="B_lectin"/>
    <property type="match status" value="1"/>
</dbReference>
<dbReference type="InterPro" id="IPR001480">
    <property type="entry name" value="Bulb-type_lectin_dom"/>
</dbReference>
<dbReference type="InterPro" id="IPR051343">
    <property type="entry name" value="G-type_lectin_kinases/EP1-like"/>
</dbReference>
<dbReference type="PANTHER" id="PTHR47976:SF115">
    <property type="entry name" value="RECEPTOR-LIKE SERINE_THREONINE-PROTEIN KINASE"/>
    <property type="match status" value="1"/>
</dbReference>
<dbReference type="InterPro" id="IPR036426">
    <property type="entry name" value="Bulb-type_lectin_dom_sf"/>
</dbReference>
<keyword evidence="2" id="KW-1015">Disulfide bond</keyword>
<evidence type="ECO:0000313" key="7">
    <source>
        <dbReference type="Proteomes" id="UP001154282"/>
    </source>
</evidence>
<evidence type="ECO:0000313" key="6">
    <source>
        <dbReference type="EMBL" id="CAI0554440.1"/>
    </source>
</evidence>